<keyword evidence="5" id="KW-0408">Iron</keyword>
<dbReference type="Gene3D" id="3.30.70.20">
    <property type="match status" value="1"/>
</dbReference>
<dbReference type="PROSITE" id="PS00198">
    <property type="entry name" value="4FE4S_FER_1"/>
    <property type="match status" value="1"/>
</dbReference>
<keyword evidence="10" id="KW-1185">Reference proteome</keyword>
<accession>A0A0P6X8A2</accession>
<dbReference type="AlphaFoldDB" id="A0A0P6X8A2"/>
<dbReference type="InterPro" id="IPR017900">
    <property type="entry name" value="4Fe4S_Fe_S_CS"/>
</dbReference>
<protein>
    <submittedName>
        <fullName evidence="9">4Fe-4S ferredoxin</fullName>
    </submittedName>
</protein>
<name>A0A0P6X8A2_9CHLR</name>
<evidence type="ECO:0000259" key="8">
    <source>
        <dbReference type="PROSITE" id="PS51379"/>
    </source>
</evidence>
<evidence type="ECO:0000256" key="6">
    <source>
        <dbReference type="ARBA" id="ARBA00023014"/>
    </source>
</evidence>
<dbReference type="EMBL" id="LGCM01000065">
    <property type="protein sequence ID" value="KPL75655.1"/>
    <property type="molecule type" value="Genomic_DNA"/>
</dbReference>
<dbReference type="GO" id="GO:0046872">
    <property type="term" value="F:metal ion binding"/>
    <property type="evidence" value="ECO:0007669"/>
    <property type="project" value="UniProtKB-KW"/>
</dbReference>
<dbReference type="Proteomes" id="UP000050501">
    <property type="component" value="Unassembled WGS sequence"/>
</dbReference>
<dbReference type="PANTHER" id="PTHR30176">
    <property type="entry name" value="FERREDOXIN-TYPE PROTEIN NAPH"/>
    <property type="match status" value="1"/>
</dbReference>
<keyword evidence="2" id="KW-0004">4Fe-4S</keyword>
<organism evidence="9 10">
    <name type="scientific">Levilinea saccharolytica</name>
    <dbReference type="NCBI Taxonomy" id="229921"/>
    <lineage>
        <taxon>Bacteria</taxon>
        <taxon>Bacillati</taxon>
        <taxon>Chloroflexota</taxon>
        <taxon>Anaerolineae</taxon>
        <taxon>Anaerolineales</taxon>
        <taxon>Anaerolineaceae</taxon>
        <taxon>Levilinea</taxon>
    </lineage>
</organism>
<feature type="transmembrane region" description="Helical" evidence="7">
    <location>
        <begin position="94"/>
        <end position="115"/>
    </location>
</feature>
<keyword evidence="7" id="KW-0812">Transmembrane</keyword>
<dbReference type="GO" id="GO:0005886">
    <property type="term" value="C:plasma membrane"/>
    <property type="evidence" value="ECO:0007669"/>
    <property type="project" value="TreeGrafter"/>
</dbReference>
<keyword evidence="4" id="KW-0249">Electron transport</keyword>
<sequence length="248" mass="27192">MKRTVSKRQAVRQALLLVSLLLFPITLYYFSPALILQGGSEGIVTGSAISFALMFLASLLVGRLWCGWACPGGALGEVCTAVNPRAVRGRRLDWIKWAIWLPWISLLAFLVIRAGGYQRVDPLYMTAGGVSVVDAQGYIVYYGVVGLFFILSVAVGRRAGCHTFCWMAPFMILGRKLRNVFAWPSLRLQSDPQRCSDCMTCTQNCAMSLDVNAMVKAGAMEHSECILCGKCVDGCPSKAIQYVFRAGK</sequence>
<dbReference type="STRING" id="229921.ADN01_17640"/>
<dbReference type="GO" id="GO:0051539">
    <property type="term" value="F:4 iron, 4 sulfur cluster binding"/>
    <property type="evidence" value="ECO:0007669"/>
    <property type="project" value="UniProtKB-KW"/>
</dbReference>
<feature type="transmembrane region" description="Helical" evidence="7">
    <location>
        <begin position="135"/>
        <end position="155"/>
    </location>
</feature>
<feature type="transmembrane region" description="Helical" evidence="7">
    <location>
        <begin position="12"/>
        <end position="30"/>
    </location>
</feature>
<dbReference type="InterPro" id="IPR017896">
    <property type="entry name" value="4Fe4S_Fe-S-bd"/>
</dbReference>
<keyword evidence="7" id="KW-1133">Transmembrane helix</keyword>
<keyword evidence="6" id="KW-0411">Iron-sulfur</keyword>
<dbReference type="RefSeq" id="WP_062417096.1">
    <property type="nucleotide sequence ID" value="NZ_DF967974.1"/>
</dbReference>
<dbReference type="Pfam" id="PF13187">
    <property type="entry name" value="Fer4_9"/>
    <property type="match status" value="1"/>
</dbReference>
<feature type="transmembrane region" description="Helical" evidence="7">
    <location>
        <begin position="42"/>
        <end position="61"/>
    </location>
</feature>
<feature type="domain" description="4Fe-4S ferredoxin-type" evidence="8">
    <location>
        <begin position="216"/>
        <end position="245"/>
    </location>
</feature>
<evidence type="ECO:0000256" key="3">
    <source>
        <dbReference type="ARBA" id="ARBA00022723"/>
    </source>
</evidence>
<evidence type="ECO:0000313" key="9">
    <source>
        <dbReference type="EMBL" id="KPL75655.1"/>
    </source>
</evidence>
<dbReference type="SUPFAM" id="SSF54862">
    <property type="entry name" value="4Fe-4S ferredoxins"/>
    <property type="match status" value="1"/>
</dbReference>
<dbReference type="OrthoDB" id="9810688at2"/>
<proteinExistence type="predicted"/>
<reference evidence="9 10" key="1">
    <citation type="submission" date="2015-07" db="EMBL/GenBank/DDBJ databases">
        <title>Genome sequence of Levilinea saccharolytica DSM 16555.</title>
        <authorList>
            <person name="Hemp J."/>
            <person name="Ward L.M."/>
            <person name="Pace L.A."/>
            <person name="Fischer W.W."/>
        </authorList>
    </citation>
    <scope>NUCLEOTIDE SEQUENCE [LARGE SCALE GENOMIC DNA]</scope>
    <source>
        <strain evidence="9 10">KIBI-1</strain>
    </source>
</reference>
<dbReference type="Pfam" id="PF12801">
    <property type="entry name" value="Fer4_5"/>
    <property type="match status" value="1"/>
</dbReference>
<dbReference type="PROSITE" id="PS51379">
    <property type="entry name" value="4FE4S_FER_2"/>
    <property type="match status" value="1"/>
</dbReference>
<evidence type="ECO:0000256" key="2">
    <source>
        <dbReference type="ARBA" id="ARBA00022485"/>
    </source>
</evidence>
<keyword evidence="1" id="KW-0813">Transport</keyword>
<evidence type="ECO:0000256" key="4">
    <source>
        <dbReference type="ARBA" id="ARBA00022982"/>
    </source>
</evidence>
<dbReference type="PANTHER" id="PTHR30176:SF3">
    <property type="entry name" value="FERREDOXIN-TYPE PROTEIN NAPH"/>
    <property type="match status" value="1"/>
</dbReference>
<comment type="caution">
    <text evidence="9">The sequence shown here is derived from an EMBL/GenBank/DDBJ whole genome shotgun (WGS) entry which is preliminary data.</text>
</comment>
<evidence type="ECO:0000256" key="7">
    <source>
        <dbReference type="SAM" id="Phobius"/>
    </source>
</evidence>
<keyword evidence="3" id="KW-0479">Metal-binding</keyword>
<keyword evidence="7" id="KW-0472">Membrane</keyword>
<evidence type="ECO:0000256" key="5">
    <source>
        <dbReference type="ARBA" id="ARBA00023004"/>
    </source>
</evidence>
<evidence type="ECO:0000256" key="1">
    <source>
        <dbReference type="ARBA" id="ARBA00022448"/>
    </source>
</evidence>
<evidence type="ECO:0000313" key="10">
    <source>
        <dbReference type="Proteomes" id="UP000050501"/>
    </source>
</evidence>
<gene>
    <name evidence="9" type="ORF">ADN01_17640</name>
</gene>
<dbReference type="InterPro" id="IPR051684">
    <property type="entry name" value="Electron_Trans/Redox"/>
</dbReference>